<dbReference type="PIRSF" id="PIRSF015840">
    <property type="entry name" value="DUF284_TM_euk"/>
    <property type="match status" value="1"/>
</dbReference>
<dbReference type="Pfam" id="PF03381">
    <property type="entry name" value="CDC50"/>
    <property type="match status" value="2"/>
</dbReference>
<accession>A0A2H9TK39</accession>
<dbReference type="OrthoDB" id="340608at2759"/>
<feature type="transmembrane region" description="Helical" evidence="8">
    <location>
        <begin position="70"/>
        <end position="91"/>
    </location>
</feature>
<feature type="transmembrane region" description="Helical" evidence="8">
    <location>
        <begin position="338"/>
        <end position="359"/>
    </location>
</feature>
<evidence type="ECO:0000256" key="6">
    <source>
        <dbReference type="PIRNR" id="PIRNR015840"/>
    </source>
</evidence>
<evidence type="ECO:0000313" key="9">
    <source>
        <dbReference type="EMBL" id="PJF18113.1"/>
    </source>
</evidence>
<evidence type="ECO:0000256" key="1">
    <source>
        <dbReference type="ARBA" id="ARBA00004141"/>
    </source>
</evidence>
<evidence type="ECO:0000256" key="3">
    <source>
        <dbReference type="ARBA" id="ARBA00022692"/>
    </source>
</evidence>
<keyword evidence="5 6" id="KW-0472">Membrane</keyword>
<dbReference type="GO" id="GO:0045332">
    <property type="term" value="P:phospholipid translocation"/>
    <property type="evidence" value="ECO:0007669"/>
    <property type="project" value="UniProtKB-UniRule"/>
</dbReference>
<dbReference type="EMBL" id="MTSL01000142">
    <property type="protein sequence ID" value="PJF18113.1"/>
    <property type="molecule type" value="Genomic_DNA"/>
</dbReference>
<dbReference type="GO" id="GO:0005794">
    <property type="term" value="C:Golgi apparatus"/>
    <property type="evidence" value="ECO:0007669"/>
    <property type="project" value="TreeGrafter"/>
</dbReference>
<keyword evidence="10" id="KW-1185">Reference proteome</keyword>
<name>A0A2H9TK39_9FUNG</name>
<feature type="compositionally biased region" description="Basic and acidic residues" evidence="7">
    <location>
        <begin position="20"/>
        <end position="30"/>
    </location>
</feature>
<comment type="subcellular location">
    <subcellularLocation>
        <location evidence="1">Membrane</location>
        <topology evidence="1">Multi-pass membrane protein</topology>
    </subcellularLocation>
</comment>
<comment type="caution">
    <text evidence="9">The sequence shown here is derived from an EMBL/GenBank/DDBJ whole genome shotgun (WGS) entry which is preliminary data.</text>
</comment>
<reference evidence="9 10" key="1">
    <citation type="submission" date="2016-10" db="EMBL/GenBank/DDBJ databases">
        <title>The genome of Paramicrosporidium saccamoebae is the missing link in understanding Cryptomycota and Microsporidia evolution.</title>
        <authorList>
            <person name="Quandt C.A."/>
            <person name="Beaudet D."/>
            <person name="Corsaro D."/>
            <person name="Michel R."/>
            <person name="Corradi N."/>
            <person name="James T."/>
        </authorList>
    </citation>
    <scope>NUCLEOTIDE SEQUENCE [LARGE SCALE GENOMIC DNA]</scope>
    <source>
        <strain evidence="9 10">KSL3</strain>
    </source>
</reference>
<evidence type="ECO:0000256" key="8">
    <source>
        <dbReference type="SAM" id="Phobius"/>
    </source>
</evidence>
<gene>
    <name evidence="9" type="ORF">PSACC_02071</name>
</gene>
<keyword evidence="3 8" id="KW-0812">Transmembrane</keyword>
<dbReference type="STRING" id="1246581.A0A2H9TK39"/>
<evidence type="ECO:0000256" key="4">
    <source>
        <dbReference type="ARBA" id="ARBA00022989"/>
    </source>
</evidence>
<comment type="similarity">
    <text evidence="2 6">Belongs to the CDC50/LEM3 family.</text>
</comment>
<keyword evidence="4 8" id="KW-1133">Transmembrane helix</keyword>
<sequence length="387" mass="43963">MGTEKRPTRRNSQGASTLPDLERENRDQLREVSVSPVRSASPSPGRHSKHSAFKQQRLPAWQPILTPYNVIPSLFVMAFVFIPLGVVFLIFSEQVQEYMFDYTTCLAEAPIGKFVSAPSGYGNVPFEWRRLSSIPTYAPRVSDEFSPAYMDAANLCEVRFKVEKEISGPVFQYYRLSNYYQNQRLYVKSVDWHQLKGQAVERADLEDCAPLQGDSIDTVYAFPPKDIAWPYDKNRYGVSEYKLEEIRPPPFWVKDKSLVNSDGTYKKIPNLSEDERFQNWMKVAGLPTFRKPYGRCTEDIPPGFYTVLISSTYEVESYGAKKAFVISNTSWIGGKNTFLGYAYIVAGTVFLALAIVFLARHLVAPRRLGDASFLSWNQEAAPITAVQ</sequence>
<dbReference type="GO" id="GO:0005886">
    <property type="term" value="C:plasma membrane"/>
    <property type="evidence" value="ECO:0007669"/>
    <property type="project" value="TreeGrafter"/>
</dbReference>
<dbReference type="GO" id="GO:0005783">
    <property type="term" value="C:endoplasmic reticulum"/>
    <property type="evidence" value="ECO:0007669"/>
    <property type="project" value="TreeGrafter"/>
</dbReference>
<proteinExistence type="inferred from homology"/>
<dbReference type="Proteomes" id="UP000240830">
    <property type="component" value="Unassembled WGS sequence"/>
</dbReference>
<dbReference type="AlphaFoldDB" id="A0A2H9TK39"/>
<feature type="compositionally biased region" description="Low complexity" evidence="7">
    <location>
        <begin position="32"/>
        <end position="44"/>
    </location>
</feature>
<protein>
    <submittedName>
        <fullName evidence="9">Uncharacterized protein</fullName>
    </submittedName>
</protein>
<evidence type="ECO:0000313" key="10">
    <source>
        <dbReference type="Proteomes" id="UP000240830"/>
    </source>
</evidence>
<evidence type="ECO:0000256" key="5">
    <source>
        <dbReference type="ARBA" id="ARBA00023136"/>
    </source>
</evidence>
<evidence type="ECO:0000256" key="2">
    <source>
        <dbReference type="ARBA" id="ARBA00009457"/>
    </source>
</evidence>
<dbReference type="InterPro" id="IPR005045">
    <property type="entry name" value="CDC50/LEM3_fam"/>
</dbReference>
<feature type="region of interest" description="Disordered" evidence="7">
    <location>
        <begin position="1"/>
        <end position="54"/>
    </location>
</feature>
<organism evidence="9 10">
    <name type="scientific">Paramicrosporidium saccamoebae</name>
    <dbReference type="NCBI Taxonomy" id="1246581"/>
    <lineage>
        <taxon>Eukaryota</taxon>
        <taxon>Fungi</taxon>
        <taxon>Fungi incertae sedis</taxon>
        <taxon>Cryptomycota</taxon>
        <taxon>Cryptomycota incertae sedis</taxon>
        <taxon>Paramicrosporidium</taxon>
    </lineage>
</organism>
<evidence type="ECO:0000256" key="7">
    <source>
        <dbReference type="SAM" id="MobiDB-lite"/>
    </source>
</evidence>
<dbReference type="PANTHER" id="PTHR10926">
    <property type="entry name" value="CELL CYCLE CONTROL PROTEIN 50"/>
    <property type="match status" value="1"/>
</dbReference>
<dbReference type="PANTHER" id="PTHR10926:SF0">
    <property type="entry name" value="CDC50, ISOFORM A"/>
    <property type="match status" value="1"/>
</dbReference>